<reference evidence="1 2" key="1">
    <citation type="submission" date="2015-10" db="EMBL/GenBank/DDBJ databases">
        <authorList>
            <person name="Gilbert D.G."/>
        </authorList>
    </citation>
    <scope>NUCLEOTIDE SEQUENCE [LARGE SCALE GENOMIC DNA]</scope>
    <source>
        <strain evidence="2">HZ-22</strain>
    </source>
</reference>
<dbReference type="PATRIC" id="fig|1736674.3.peg.842"/>
<sequence length="343" mass="39347">MGIDDLLTEVETLENGFLNSDESKGLFTVKPANKWIELAKTRPIPKMLFGELWFENELCILFADTNLGKSILAVQIGNSISKGEFINGFTLEAIKQPILYFDFELSDKQFENRYSINFDQHYNFDDNFIRVEINPDADIPANETFESYLNNSLERSIIDTDAKILIIDNLTYLKNETEKSKDALPLMKHLKALKSKYGLSILALAHTPKRDLTKPITRNDLAGSKMLINFVVICFSIGESNTDKQLRYIKQIKARNTEIIYDTENVAVCQIDKPHNFLEFEFVDYGNENEHLRQVSKEDKEMLESNIIELKSSNPNISFGDIAKQLGTNKMKVKRTLDKYSKS</sequence>
<dbReference type="Proteomes" id="UP000057981">
    <property type="component" value="Chromosome"/>
</dbReference>
<dbReference type="InterPro" id="IPR027417">
    <property type="entry name" value="P-loop_NTPase"/>
</dbReference>
<protein>
    <submittedName>
        <fullName evidence="1">LuxR family transcriptional regulator</fullName>
    </submittedName>
</protein>
<organism evidence="1 2">
    <name type="scientific">Pseudalgibacter alginicilyticus</name>
    <dbReference type="NCBI Taxonomy" id="1736674"/>
    <lineage>
        <taxon>Bacteria</taxon>
        <taxon>Pseudomonadati</taxon>
        <taxon>Bacteroidota</taxon>
        <taxon>Flavobacteriia</taxon>
        <taxon>Flavobacteriales</taxon>
        <taxon>Flavobacteriaceae</taxon>
        <taxon>Pseudalgibacter</taxon>
    </lineage>
</organism>
<name>A0A0N7HZ07_9FLAO</name>
<dbReference type="Gene3D" id="3.40.50.300">
    <property type="entry name" value="P-loop containing nucleotide triphosphate hydrolases"/>
    <property type="match status" value="1"/>
</dbReference>
<dbReference type="SUPFAM" id="SSF52540">
    <property type="entry name" value="P-loop containing nucleoside triphosphate hydrolases"/>
    <property type="match status" value="1"/>
</dbReference>
<accession>A0A0N7HZ07</accession>
<evidence type="ECO:0000313" key="2">
    <source>
        <dbReference type="Proteomes" id="UP000057981"/>
    </source>
</evidence>
<dbReference type="EMBL" id="CP012898">
    <property type="protein sequence ID" value="ALJ06726.1"/>
    <property type="molecule type" value="Genomic_DNA"/>
</dbReference>
<dbReference type="KEGG" id="ahz:APS56_04105"/>
<evidence type="ECO:0000313" key="1">
    <source>
        <dbReference type="EMBL" id="ALJ06726.1"/>
    </source>
</evidence>
<proteinExistence type="predicted"/>
<dbReference type="Pfam" id="PF13481">
    <property type="entry name" value="AAA_25"/>
    <property type="match status" value="1"/>
</dbReference>
<dbReference type="STRING" id="1736674.APS56_04105"/>
<keyword evidence="2" id="KW-1185">Reference proteome</keyword>
<gene>
    <name evidence="1" type="ORF">APS56_04105</name>
</gene>
<dbReference type="AlphaFoldDB" id="A0A0N7HZ07"/>